<feature type="signal peptide" evidence="1">
    <location>
        <begin position="1"/>
        <end position="19"/>
    </location>
</feature>
<dbReference type="RefSeq" id="WP_345728465.1">
    <property type="nucleotide sequence ID" value="NZ_BAAAYN010000017.1"/>
</dbReference>
<evidence type="ECO:0000256" key="1">
    <source>
        <dbReference type="SAM" id="SignalP"/>
    </source>
</evidence>
<sequence>MFRLTAVLVTLLVVGAACTAEPSPAPPAPESLVWAPVPLSAGVVLPRTLAHDGDAVLVAGERHGRDGYTPAAWVVRGRTATPLVLRPRSAYSFSADLVAGSLAGDAVTLLGQRAGGAHGNPRWTIWSGSVTRGVDDLPQTFETFGGPDSLGLVALSALPGRPLLLGNWEQEDDRAGPALWRSSGSRWIRTPAGTGLRSTAREQHLATGLGTLGDRPVVLGHSVPLGSGKPGLVPTVWLGEPGMLGEPEMAAEPGMASWRAIRLGRAPVAYPLDLSCSGRTCLVATRAPGAGVTAWQVGADGRVRELPSLPEARNATWAQVAAVSDGGVVAYGTANASVFGRWSGAEGTWRSATAPTGQVRDLAAVGRGLLAIVGDGNDENSPRRLVAA</sequence>
<proteinExistence type="predicted"/>
<keyword evidence="3" id="KW-1185">Reference proteome</keyword>
<dbReference type="Proteomes" id="UP001501676">
    <property type="component" value="Unassembled WGS sequence"/>
</dbReference>
<feature type="chain" id="PRO_5046021032" evidence="1">
    <location>
        <begin position="20"/>
        <end position="388"/>
    </location>
</feature>
<gene>
    <name evidence="2" type="ORF">GCM10020369_27740</name>
</gene>
<keyword evidence="1" id="KW-0732">Signal</keyword>
<evidence type="ECO:0000313" key="2">
    <source>
        <dbReference type="EMBL" id="GAA3386973.1"/>
    </source>
</evidence>
<accession>A0ABP6SX53</accession>
<comment type="caution">
    <text evidence="2">The sequence shown here is derived from an EMBL/GenBank/DDBJ whole genome shotgun (WGS) entry which is preliminary data.</text>
</comment>
<dbReference type="EMBL" id="BAAAYN010000017">
    <property type="protein sequence ID" value="GAA3386973.1"/>
    <property type="molecule type" value="Genomic_DNA"/>
</dbReference>
<evidence type="ECO:0000313" key="3">
    <source>
        <dbReference type="Proteomes" id="UP001501676"/>
    </source>
</evidence>
<reference evidence="3" key="1">
    <citation type="journal article" date="2019" name="Int. J. Syst. Evol. Microbiol.">
        <title>The Global Catalogue of Microorganisms (GCM) 10K type strain sequencing project: providing services to taxonomists for standard genome sequencing and annotation.</title>
        <authorList>
            <consortium name="The Broad Institute Genomics Platform"/>
            <consortium name="The Broad Institute Genome Sequencing Center for Infectious Disease"/>
            <person name="Wu L."/>
            <person name="Ma J."/>
        </authorList>
    </citation>
    <scope>NUCLEOTIDE SEQUENCE [LARGE SCALE GENOMIC DNA]</scope>
    <source>
        <strain evidence="3">JCM 9458</strain>
    </source>
</reference>
<protein>
    <submittedName>
        <fullName evidence="2">Uncharacterized protein</fullName>
    </submittedName>
</protein>
<name>A0ABP6SX53_9ACTN</name>
<organism evidence="2 3">
    <name type="scientific">Cryptosporangium minutisporangium</name>
    <dbReference type="NCBI Taxonomy" id="113569"/>
    <lineage>
        <taxon>Bacteria</taxon>
        <taxon>Bacillati</taxon>
        <taxon>Actinomycetota</taxon>
        <taxon>Actinomycetes</taxon>
        <taxon>Cryptosporangiales</taxon>
        <taxon>Cryptosporangiaceae</taxon>
        <taxon>Cryptosporangium</taxon>
    </lineage>
</organism>
<dbReference type="PROSITE" id="PS51257">
    <property type="entry name" value="PROKAR_LIPOPROTEIN"/>
    <property type="match status" value="1"/>
</dbReference>